<dbReference type="RefSeq" id="WP_144886865.1">
    <property type="nucleotide sequence ID" value="NZ_VLLE01000004.1"/>
</dbReference>
<reference evidence="2 3" key="1">
    <citation type="journal article" date="2015" name="Stand. Genomic Sci.">
        <title>Genomic Encyclopedia of Bacterial and Archaeal Type Strains, Phase III: the genomes of soil and plant-associated and newly described type strains.</title>
        <authorList>
            <person name="Whitman W.B."/>
            <person name="Woyke T."/>
            <person name="Klenk H.P."/>
            <person name="Zhou Y."/>
            <person name="Lilburn T.G."/>
            <person name="Beck B.J."/>
            <person name="De Vos P."/>
            <person name="Vandamme P."/>
            <person name="Eisen J.A."/>
            <person name="Garrity G."/>
            <person name="Hugenholtz P."/>
            <person name="Kyrpides N.C."/>
        </authorList>
    </citation>
    <scope>NUCLEOTIDE SEQUENCE [LARGE SCALE GENOMIC DNA]</scope>
    <source>
        <strain evidence="2 3">CGMCC 1.7271</strain>
    </source>
</reference>
<evidence type="ECO:0000313" key="2">
    <source>
        <dbReference type="EMBL" id="TWI81681.1"/>
    </source>
</evidence>
<dbReference type="SUPFAM" id="SSF48452">
    <property type="entry name" value="TPR-like"/>
    <property type="match status" value="1"/>
</dbReference>
<dbReference type="Gene3D" id="1.25.40.10">
    <property type="entry name" value="Tetratricopeptide repeat domain"/>
    <property type="match status" value="1"/>
</dbReference>
<dbReference type="Pfam" id="PF13181">
    <property type="entry name" value="TPR_8"/>
    <property type="match status" value="2"/>
</dbReference>
<gene>
    <name evidence="2" type="ORF">IQ13_2700</name>
</gene>
<dbReference type="SMART" id="SM00028">
    <property type="entry name" value="TPR"/>
    <property type="match status" value="3"/>
</dbReference>
<keyword evidence="3" id="KW-1185">Reference proteome</keyword>
<dbReference type="OrthoDB" id="637176at2"/>
<keyword evidence="1" id="KW-0732">Signal</keyword>
<proteinExistence type="predicted"/>
<dbReference type="EMBL" id="VLLE01000004">
    <property type="protein sequence ID" value="TWI81681.1"/>
    <property type="molecule type" value="Genomic_DNA"/>
</dbReference>
<accession>A0A562SK91</accession>
<dbReference type="Proteomes" id="UP000316167">
    <property type="component" value="Unassembled WGS sequence"/>
</dbReference>
<evidence type="ECO:0000256" key="1">
    <source>
        <dbReference type="SAM" id="SignalP"/>
    </source>
</evidence>
<protein>
    <submittedName>
        <fullName evidence="2">Tetratricopeptide repeat protein</fullName>
    </submittedName>
</protein>
<evidence type="ECO:0000313" key="3">
    <source>
        <dbReference type="Proteomes" id="UP000316167"/>
    </source>
</evidence>
<organism evidence="2 3">
    <name type="scientific">Lacibacter cauensis</name>
    <dbReference type="NCBI Taxonomy" id="510947"/>
    <lineage>
        <taxon>Bacteria</taxon>
        <taxon>Pseudomonadati</taxon>
        <taxon>Bacteroidota</taxon>
        <taxon>Chitinophagia</taxon>
        <taxon>Chitinophagales</taxon>
        <taxon>Chitinophagaceae</taxon>
        <taxon>Lacibacter</taxon>
    </lineage>
</organism>
<dbReference type="InterPro" id="IPR019734">
    <property type="entry name" value="TPR_rpt"/>
</dbReference>
<comment type="caution">
    <text evidence="2">The sequence shown here is derived from an EMBL/GenBank/DDBJ whole genome shotgun (WGS) entry which is preliminary data.</text>
</comment>
<name>A0A562SK91_9BACT</name>
<feature type="signal peptide" evidence="1">
    <location>
        <begin position="1"/>
        <end position="23"/>
    </location>
</feature>
<dbReference type="InterPro" id="IPR011990">
    <property type="entry name" value="TPR-like_helical_dom_sf"/>
</dbReference>
<feature type="chain" id="PRO_5022174498" evidence="1">
    <location>
        <begin position="24"/>
        <end position="674"/>
    </location>
</feature>
<dbReference type="AlphaFoldDB" id="A0A562SK91"/>
<sequence length="674" mass="74683">MNTTTMKYILFAVLLLVHASSFAQTQADVNKMMKMTPAELEAYKKKMIQQQTAKAQQMAEQYNLNINTSILPNVEIKPPVKDVKRLALIPVKPPTRTELVTSLQQSVQQVQKGIPAPTVKEVEQFVASKNIAQIHDAAISTFYNNNSTQGVLMMMKAVAANPDSLQMMNNLAAMYNMIGVQQKAVPLLQYCLQQLPNSSIVLNNLGQSYYGLGDLFTAAAYLRKCLDIDSLNIEANHSMGMLHYFKKEYDAAMKYFEREMSVAYRRSTMAMAYKMGKKFNLRALAQRRNQRKGAKQKDAFEEITLGKFSLPQYPGSAKEITENKNEYLAFTQSVQTEMLFWQQNASTVLAKAPKGDVYPGVYHDLVEAMLEELDEEFTPEYLNPYSNDEAAVAQEILQRNATAIISVKCPEAPPGSSIQVQQEFIIACCENQKRPLADKLLTELGNHIKPLFDLGLLRCKAYINQMVAIVQLDPSPANQAMVYNAVSGYFTYLSTALLFYTGGEVNNLLPDCVPDYKQVNLDSLVQSERDWKMACPSWMNIEVDLGGAAVKADCNKYAIEAGEGIMAGFEHEFKSGNSTLLIGVGAKAEFLGMAKAEAKSQFYFTFDKNKTFSDWGVKNTGELGISGTPLPIGGVDVGGTIAGIEISNTHSLMSGAYEESFETKGVIAAIFNKN</sequence>